<gene>
    <name evidence="2" type="ORF">BRADI_4g11621v3</name>
</gene>
<protein>
    <submittedName>
        <fullName evidence="2 3">Uncharacterized protein</fullName>
    </submittedName>
</protein>
<reference evidence="2 3" key="1">
    <citation type="journal article" date="2010" name="Nature">
        <title>Genome sequencing and analysis of the model grass Brachypodium distachyon.</title>
        <authorList>
            <consortium name="International Brachypodium Initiative"/>
        </authorList>
    </citation>
    <scope>NUCLEOTIDE SEQUENCE [LARGE SCALE GENOMIC DNA]</scope>
    <source>
        <strain evidence="2 3">Bd21</strain>
    </source>
</reference>
<dbReference type="Proteomes" id="UP000008810">
    <property type="component" value="Chromosome 4"/>
</dbReference>
<evidence type="ECO:0000313" key="2">
    <source>
        <dbReference type="EMBL" id="KQJ87521.1"/>
    </source>
</evidence>
<evidence type="ECO:0000313" key="4">
    <source>
        <dbReference type="Proteomes" id="UP000008810"/>
    </source>
</evidence>
<dbReference type="AlphaFoldDB" id="A0A0Q3PE37"/>
<name>A0A0Q3PE37_BRADI</name>
<organism evidence="2">
    <name type="scientific">Brachypodium distachyon</name>
    <name type="common">Purple false brome</name>
    <name type="synonym">Trachynia distachya</name>
    <dbReference type="NCBI Taxonomy" id="15368"/>
    <lineage>
        <taxon>Eukaryota</taxon>
        <taxon>Viridiplantae</taxon>
        <taxon>Streptophyta</taxon>
        <taxon>Embryophyta</taxon>
        <taxon>Tracheophyta</taxon>
        <taxon>Spermatophyta</taxon>
        <taxon>Magnoliopsida</taxon>
        <taxon>Liliopsida</taxon>
        <taxon>Poales</taxon>
        <taxon>Poaceae</taxon>
        <taxon>BOP clade</taxon>
        <taxon>Pooideae</taxon>
        <taxon>Stipodae</taxon>
        <taxon>Brachypodieae</taxon>
        <taxon>Brachypodium</taxon>
    </lineage>
</organism>
<dbReference type="EMBL" id="CM000883">
    <property type="protein sequence ID" value="KQJ87521.1"/>
    <property type="molecule type" value="Genomic_DNA"/>
</dbReference>
<accession>A0A0Q3PE37</accession>
<proteinExistence type="predicted"/>
<dbReference type="EnsemblPlants" id="KQJ87521">
    <property type="protein sequence ID" value="KQJ87521"/>
    <property type="gene ID" value="BRADI_4g11621v3"/>
</dbReference>
<reference evidence="3" key="3">
    <citation type="submission" date="2018-08" db="UniProtKB">
        <authorList>
            <consortium name="EnsemblPlants"/>
        </authorList>
    </citation>
    <scope>IDENTIFICATION</scope>
    <source>
        <strain evidence="3">cv. Bd21</strain>
    </source>
</reference>
<dbReference type="Gramene" id="KQJ87521">
    <property type="protein sequence ID" value="KQJ87521"/>
    <property type="gene ID" value="BRADI_4g11621v3"/>
</dbReference>
<sequence length="139" mass="15431">MPPPLRPPRRRRLVLPSSPPPWPPPPPEQKEAPEASSSRRPPRAPPSVGLLLVLDAATAKRRPPASSSSWPLQPPSDPRGALKEPVLEAVSPILQCRRVGSSGKDRWLQRKFSNSPVHKFVHEVPCCRKTKALRVQMCE</sequence>
<feature type="compositionally biased region" description="Pro residues" evidence="1">
    <location>
        <begin position="17"/>
        <end position="27"/>
    </location>
</feature>
<keyword evidence="4" id="KW-1185">Reference proteome</keyword>
<dbReference type="InParanoid" id="A0A0Q3PE37"/>
<feature type="region of interest" description="Disordered" evidence="1">
    <location>
        <begin position="1"/>
        <end position="84"/>
    </location>
</feature>
<evidence type="ECO:0000313" key="3">
    <source>
        <dbReference type="EnsemblPlants" id="KQJ87521"/>
    </source>
</evidence>
<evidence type="ECO:0000256" key="1">
    <source>
        <dbReference type="SAM" id="MobiDB-lite"/>
    </source>
</evidence>
<reference evidence="2" key="2">
    <citation type="submission" date="2017-06" db="EMBL/GenBank/DDBJ databases">
        <title>WGS assembly of Brachypodium distachyon.</title>
        <authorList>
            <consortium name="The International Brachypodium Initiative"/>
            <person name="Lucas S."/>
            <person name="Harmon-Smith M."/>
            <person name="Lail K."/>
            <person name="Tice H."/>
            <person name="Grimwood J."/>
            <person name="Bruce D."/>
            <person name="Barry K."/>
            <person name="Shu S."/>
            <person name="Lindquist E."/>
            <person name="Wang M."/>
            <person name="Pitluck S."/>
            <person name="Vogel J.P."/>
            <person name="Garvin D.F."/>
            <person name="Mockler T.C."/>
            <person name="Schmutz J."/>
            <person name="Rokhsar D."/>
            <person name="Bevan M.W."/>
        </authorList>
    </citation>
    <scope>NUCLEOTIDE SEQUENCE</scope>
    <source>
        <strain evidence="2">Bd21</strain>
    </source>
</reference>